<dbReference type="Pfam" id="PF00931">
    <property type="entry name" value="NB-ARC"/>
    <property type="match status" value="1"/>
</dbReference>
<gene>
    <name evidence="7" type="ORF">BT93_L4334</name>
</gene>
<evidence type="ECO:0000256" key="4">
    <source>
        <dbReference type="ARBA" id="ARBA00023027"/>
    </source>
</evidence>
<dbReference type="InterPro" id="IPR058192">
    <property type="entry name" value="WHD_ROQ1-like"/>
</dbReference>
<keyword evidence="3" id="KW-0611">Plant defense</keyword>
<organism evidence="7 8">
    <name type="scientific">Corymbia citriodora subsp. variegata</name>
    <dbReference type="NCBI Taxonomy" id="360336"/>
    <lineage>
        <taxon>Eukaryota</taxon>
        <taxon>Viridiplantae</taxon>
        <taxon>Streptophyta</taxon>
        <taxon>Embryophyta</taxon>
        <taxon>Tracheophyta</taxon>
        <taxon>Spermatophyta</taxon>
        <taxon>Magnoliopsida</taxon>
        <taxon>eudicotyledons</taxon>
        <taxon>Gunneridae</taxon>
        <taxon>Pentapetalae</taxon>
        <taxon>rosids</taxon>
        <taxon>malvids</taxon>
        <taxon>Myrtales</taxon>
        <taxon>Myrtaceae</taxon>
        <taxon>Myrtoideae</taxon>
        <taxon>Eucalypteae</taxon>
        <taxon>Corymbia</taxon>
    </lineage>
</organism>
<evidence type="ECO:0000256" key="1">
    <source>
        <dbReference type="ARBA" id="ARBA00022614"/>
    </source>
</evidence>
<dbReference type="InterPro" id="IPR000157">
    <property type="entry name" value="TIR_dom"/>
</dbReference>
<dbReference type="InterPro" id="IPR032675">
    <property type="entry name" value="LRR_dom_sf"/>
</dbReference>
<dbReference type="OrthoDB" id="1693912at2759"/>
<dbReference type="InterPro" id="IPR036390">
    <property type="entry name" value="WH_DNA-bd_sf"/>
</dbReference>
<dbReference type="Gene3D" id="3.40.50.10140">
    <property type="entry name" value="Toll/interleukin-1 receptor homology (TIR) domain"/>
    <property type="match status" value="1"/>
</dbReference>
<keyword evidence="2" id="KW-0677">Repeat</keyword>
<dbReference type="EMBL" id="MU089557">
    <property type="protein sequence ID" value="KAF7851188.1"/>
    <property type="molecule type" value="Genomic_DNA"/>
</dbReference>
<evidence type="ECO:0000256" key="3">
    <source>
        <dbReference type="ARBA" id="ARBA00022821"/>
    </source>
</evidence>
<dbReference type="GO" id="GO:0007165">
    <property type="term" value="P:signal transduction"/>
    <property type="evidence" value="ECO:0007669"/>
    <property type="project" value="InterPro"/>
</dbReference>
<comment type="caution">
    <text evidence="7">The sequence shown here is derived from an EMBL/GenBank/DDBJ whole genome shotgun (WGS) entry which is preliminary data.</text>
</comment>
<dbReference type="Pfam" id="PF23286">
    <property type="entry name" value="LRR_13"/>
    <property type="match status" value="1"/>
</dbReference>
<feature type="region of interest" description="Disordered" evidence="5">
    <location>
        <begin position="1066"/>
        <end position="1091"/>
    </location>
</feature>
<dbReference type="InterPro" id="IPR058546">
    <property type="entry name" value="RPS4B/Roq1-like_LRR"/>
</dbReference>
<dbReference type="SUPFAM" id="SSF52058">
    <property type="entry name" value="L domain-like"/>
    <property type="match status" value="1"/>
</dbReference>
<feature type="compositionally biased region" description="Acidic residues" evidence="5">
    <location>
        <begin position="1068"/>
        <end position="1083"/>
    </location>
</feature>
<evidence type="ECO:0000256" key="2">
    <source>
        <dbReference type="ARBA" id="ARBA00022737"/>
    </source>
</evidence>
<dbReference type="GO" id="GO:0006952">
    <property type="term" value="P:defense response"/>
    <property type="evidence" value="ECO:0007669"/>
    <property type="project" value="UniProtKB-KW"/>
</dbReference>
<keyword evidence="8" id="KW-1185">Reference proteome</keyword>
<dbReference type="PANTHER" id="PTHR11017:SF570">
    <property type="entry name" value="DISEASE RESISTANCE PROTEIN (TIR-NBS CLASS)-RELATED"/>
    <property type="match status" value="1"/>
</dbReference>
<dbReference type="GO" id="GO:0043531">
    <property type="term" value="F:ADP binding"/>
    <property type="evidence" value="ECO:0007669"/>
    <property type="project" value="InterPro"/>
</dbReference>
<dbReference type="FunFam" id="3.40.50.10140:FF:000007">
    <property type="entry name" value="Disease resistance protein (TIR-NBS-LRR class)"/>
    <property type="match status" value="1"/>
</dbReference>
<dbReference type="InterPro" id="IPR027417">
    <property type="entry name" value="P-loop_NTPase"/>
</dbReference>
<dbReference type="InterPro" id="IPR042197">
    <property type="entry name" value="Apaf_helical"/>
</dbReference>
<evidence type="ECO:0000259" key="6">
    <source>
        <dbReference type="PROSITE" id="PS50104"/>
    </source>
</evidence>
<feature type="domain" description="TIR" evidence="6">
    <location>
        <begin position="6"/>
        <end position="172"/>
    </location>
</feature>
<protein>
    <recommendedName>
        <fullName evidence="6">TIR domain-containing protein</fullName>
    </recommendedName>
</protein>
<evidence type="ECO:0000256" key="5">
    <source>
        <dbReference type="SAM" id="MobiDB-lite"/>
    </source>
</evidence>
<dbReference type="Gene3D" id="3.40.50.300">
    <property type="entry name" value="P-loop containing nucleotide triphosphate hydrolases"/>
    <property type="match status" value="1"/>
</dbReference>
<dbReference type="Proteomes" id="UP000806378">
    <property type="component" value="Unassembled WGS sequence"/>
</dbReference>
<dbReference type="PANTHER" id="PTHR11017">
    <property type="entry name" value="LEUCINE-RICH REPEAT-CONTAINING PROTEIN"/>
    <property type="match status" value="1"/>
</dbReference>
<dbReference type="Gene3D" id="1.10.8.430">
    <property type="entry name" value="Helical domain of apoptotic protease-activating factors"/>
    <property type="match status" value="1"/>
</dbReference>
<dbReference type="InterPro" id="IPR035897">
    <property type="entry name" value="Toll_tir_struct_dom_sf"/>
</dbReference>
<dbReference type="PRINTS" id="PR00364">
    <property type="entry name" value="DISEASERSIST"/>
</dbReference>
<accession>A0A8T0CU93</accession>
<dbReference type="Pfam" id="PF01582">
    <property type="entry name" value="TIR"/>
    <property type="match status" value="1"/>
</dbReference>
<keyword evidence="1" id="KW-0433">Leucine-rich repeat</keyword>
<keyword evidence="4" id="KW-0520">NAD</keyword>
<dbReference type="PROSITE" id="PS51450">
    <property type="entry name" value="LRR"/>
    <property type="match status" value="1"/>
</dbReference>
<dbReference type="Gene3D" id="3.80.10.10">
    <property type="entry name" value="Ribonuclease Inhibitor"/>
    <property type="match status" value="2"/>
</dbReference>
<reference evidence="7" key="1">
    <citation type="submission" date="2020-05" db="EMBL/GenBank/DDBJ databases">
        <title>WGS assembly of Corymbia citriodora subspecies variegata.</title>
        <authorList>
            <person name="Barry K."/>
            <person name="Hundley H."/>
            <person name="Shu S."/>
            <person name="Jenkins J."/>
            <person name="Grimwood J."/>
            <person name="Baten A."/>
        </authorList>
    </citation>
    <scope>NUCLEOTIDE SEQUENCE</scope>
    <source>
        <strain evidence="7">CV2-018</strain>
    </source>
</reference>
<sequence>MFGAKWPFDVFLSFRGEDVRHGFLADLHRCLLHGGINAYIDSEDLRPGDEISPALTKAIEESRIAVLVFSENYASSRWCLDELVKVMECKRLKGQLVLPVFYRVEPREIRWQRESYGKALARHEKKLGKDSEGVTKWRQALIEAANLSGWHYDHGDDIKFIESIVKKISTIIGRVSLRVAKYPIGVDCRVEKVKSLLSMGSDDVRMIGIWGTGGVGKTTISKAVYNNIADQFDGCSFLANVRETSNRPDGLVHLQKELLSHILWKETLAVLNVDGGANLIRDMLCCRKILLVLDDVDHRDQLNALAGECEWFGKGSRIIITTRDKHVLTSHRMDYVYKVKPLDQGEALELLSLYAFPGNQTIDISKDLINNILGYANGLPLAIVVLGPFLCGRSGREWVSTLEKLAESPNKDINNVLKISFDALEDNERDIFLDIACFFKGRQRDYITGVLDGCGLKTLIGIQTLIERSLVTIEDKSTIQMHDLIQLMGQDVVKKECPNDPGKRSRLWCYDDVFEVLSEATGTDDVKGIVLRLPRQEELDISPDAFTRMRRLKLLIISNAQISGGPVCLPNDLRWLEWPGCPLSTPVCVPKKLVCLDVHNSRIVEFGGNLKVYKNLKFINFRDCQSLVCMLNLECTPNLEELILRGCTNLEHAHESVAYHDKLQFLDLCGCSRLHQLPNELRSKNLRHLNLNHCSTLQRFPDIPNKITGIETLNLESTSIEELPASIENLVSLERMDLMYCKKLAISSFQMEEDPSDAHMKTVFPNLDYLDPSDAHMKTVFPNLDYLDLSGCNLSGMELLENHSCFPFLRYLILRGNNLTKLPTCGHLYKLLSLDVSGCQQLQEILKIPRQLRELSAVGCQSLSKITSDICHVDDVDLSSCHELVRSGFIMNDMFNLEHFPPTIGCRVLLPGGEMPKWLLPHKEGNISFIASKDLYENFLGLAFAVVFQVKEGKKDVEFQLLANVNDKKTMEQSKTFRSLDLDHVWLECRKPKLLWGIDAFGPNDRSHFQFSIRVSREQFGDIIVKKFGFRLICKPMENDLDVLLQEDHLLDPALIYEVWHEDGQTSSEEESWHEDSETSSEEESSRETED</sequence>
<dbReference type="Gramene" id="rna-gnl|WGS:JABURB|Cocit.L4334.1">
    <property type="protein sequence ID" value="cds-KAF7851188.1"/>
    <property type="gene ID" value="gene-BT93_L4334"/>
</dbReference>
<dbReference type="InterPro" id="IPR044974">
    <property type="entry name" value="Disease_R_plants"/>
</dbReference>
<dbReference type="SUPFAM" id="SSF46785">
    <property type="entry name" value="Winged helix' DNA-binding domain"/>
    <property type="match status" value="1"/>
</dbReference>
<dbReference type="AlphaFoldDB" id="A0A8T0CU93"/>
<dbReference type="Pfam" id="PF23282">
    <property type="entry name" value="WHD_ROQ1"/>
    <property type="match status" value="1"/>
</dbReference>
<dbReference type="InterPro" id="IPR001611">
    <property type="entry name" value="Leu-rich_rpt"/>
</dbReference>
<proteinExistence type="predicted"/>
<name>A0A8T0CU93_CORYI</name>
<dbReference type="InterPro" id="IPR002182">
    <property type="entry name" value="NB-ARC"/>
</dbReference>
<dbReference type="SUPFAM" id="SSF52540">
    <property type="entry name" value="P-loop containing nucleoside triphosphate hydrolases"/>
    <property type="match status" value="1"/>
</dbReference>
<dbReference type="SUPFAM" id="SSF52200">
    <property type="entry name" value="Toll/Interleukin receptor TIR domain"/>
    <property type="match status" value="1"/>
</dbReference>
<dbReference type="PROSITE" id="PS50104">
    <property type="entry name" value="TIR"/>
    <property type="match status" value="1"/>
</dbReference>
<dbReference type="SMART" id="SM00255">
    <property type="entry name" value="TIR"/>
    <property type="match status" value="1"/>
</dbReference>
<evidence type="ECO:0000313" key="8">
    <source>
        <dbReference type="Proteomes" id="UP000806378"/>
    </source>
</evidence>
<evidence type="ECO:0000313" key="7">
    <source>
        <dbReference type="EMBL" id="KAF7851188.1"/>
    </source>
</evidence>